<reference evidence="1 2" key="1">
    <citation type="submission" date="2017-11" db="EMBL/GenBank/DDBJ databases">
        <title>Genomic Encyclopedia of Archaeal and Bacterial Type Strains, Phase II (KMG-II): From Individual Species to Whole Genera.</title>
        <authorList>
            <person name="Goeker M."/>
        </authorList>
    </citation>
    <scope>NUCLEOTIDE SEQUENCE [LARGE SCALE GENOMIC DNA]</scope>
    <source>
        <strain evidence="1 2">DSM 11115</strain>
    </source>
</reference>
<proteinExistence type="predicted"/>
<organism evidence="1 2">
    <name type="scientific">Hymenobacter chitinivorans DSM 11115</name>
    <dbReference type="NCBI Taxonomy" id="1121954"/>
    <lineage>
        <taxon>Bacteria</taxon>
        <taxon>Pseudomonadati</taxon>
        <taxon>Bacteroidota</taxon>
        <taxon>Cytophagia</taxon>
        <taxon>Cytophagales</taxon>
        <taxon>Hymenobacteraceae</taxon>
        <taxon>Hymenobacter</taxon>
    </lineage>
</organism>
<dbReference type="OrthoDB" id="886354at2"/>
<dbReference type="EMBL" id="PGFA01000001">
    <property type="protein sequence ID" value="PJJ60163.1"/>
    <property type="molecule type" value="Genomic_DNA"/>
</dbReference>
<keyword evidence="2" id="KW-1185">Reference proteome</keyword>
<evidence type="ECO:0000313" key="1">
    <source>
        <dbReference type="EMBL" id="PJJ60163.1"/>
    </source>
</evidence>
<name>A0A2M9BQC6_9BACT</name>
<protein>
    <submittedName>
        <fullName evidence="1">Uncharacterized protein</fullName>
    </submittedName>
</protein>
<evidence type="ECO:0000313" key="2">
    <source>
        <dbReference type="Proteomes" id="UP000228535"/>
    </source>
</evidence>
<comment type="caution">
    <text evidence="1">The sequence shown here is derived from an EMBL/GenBank/DDBJ whole genome shotgun (WGS) entry which is preliminary data.</text>
</comment>
<sequence length="78" mass="9958">MKQPKKRWAWTARQRGRIRLYSSWHYQRYQPDRFLRQLLWNRHRMQTRMALHQIRQGAEETEVQFPYQHKHNGHWLCD</sequence>
<dbReference type="Proteomes" id="UP000228535">
    <property type="component" value="Unassembled WGS sequence"/>
</dbReference>
<accession>A0A2M9BQC6</accession>
<dbReference type="RefSeq" id="WP_100335826.1">
    <property type="nucleotide sequence ID" value="NZ_PGFA01000001.1"/>
</dbReference>
<gene>
    <name evidence="1" type="ORF">CLV45_1588</name>
</gene>
<dbReference type="AlphaFoldDB" id="A0A2M9BQC6"/>